<dbReference type="VEuPathDB" id="TriTrypDB:BSAL_25435"/>
<feature type="compositionally biased region" description="Basic residues" evidence="1">
    <location>
        <begin position="381"/>
        <end position="391"/>
    </location>
</feature>
<protein>
    <submittedName>
        <fullName evidence="3">Membrane-associated protein, putative</fullName>
    </submittedName>
</protein>
<dbReference type="Proteomes" id="UP000051952">
    <property type="component" value="Unassembled WGS sequence"/>
</dbReference>
<feature type="compositionally biased region" description="Polar residues" evidence="1">
    <location>
        <begin position="460"/>
        <end position="471"/>
    </location>
</feature>
<organism evidence="3 4">
    <name type="scientific">Bodo saltans</name>
    <name type="common">Flagellated protozoan</name>
    <dbReference type="NCBI Taxonomy" id="75058"/>
    <lineage>
        <taxon>Eukaryota</taxon>
        <taxon>Discoba</taxon>
        <taxon>Euglenozoa</taxon>
        <taxon>Kinetoplastea</taxon>
        <taxon>Metakinetoplastina</taxon>
        <taxon>Eubodonida</taxon>
        <taxon>Bodonidae</taxon>
        <taxon>Bodo</taxon>
    </lineage>
</organism>
<feature type="transmembrane region" description="Helical" evidence="2">
    <location>
        <begin position="745"/>
        <end position="761"/>
    </location>
</feature>
<accession>A0A0S4JLP9</accession>
<gene>
    <name evidence="3" type="ORF">BSAL_25435</name>
</gene>
<feature type="compositionally biased region" description="Low complexity" evidence="1">
    <location>
        <begin position="371"/>
        <end position="380"/>
    </location>
</feature>
<feature type="region of interest" description="Disordered" evidence="1">
    <location>
        <begin position="576"/>
        <end position="607"/>
    </location>
</feature>
<sequence length="766" mass="83482">MELVLESAGYAAVFIYVGVVLLYFSVIFLAPSSWYAGPAYFWRTEKIRIHSVSYSEQSASESTQHKIDRTSSKRDDGNGDLFYVMPPTTNRFAFMTLRTAPINAIQQLRGILEIARNMAAFCTSIFGFLRYMDSKDSVRTQSSITGLCGLIMQFDCFMAILCFIQASRLIYHLDFLVMVLPRRDRTQDELAAEAIGLAVGIADHTENELLRQKEARLHNTAVIVEAVSIMQASTIQDSSAHLTSSEQTPQAGGTVALPLRETDANPPPTPSMVGKEDQWSHTSGRTDNNSHDAGADSCDPPSAVVIVEQQGTPSTFQKPRSSRAELPPLATIAGHDVAVILREAEAELLRRRSRRFSLETSQLDELGRALSSPRKASPRSSPKKKRRRSTRMSRPEASSAVSASSSQHASPSTSPSRSSSTSTPAPATTTAEPSQRIQQLRTSKSEGDFPSFDSAPRLPNDSSSTPFNEGTQPEIGAEAATSSISTTVTPTSATVVPASKPMRQSSSTPALATLHAQPNVTPATGTRRRAFTVRGVTPTLDKSNDAETRSNRSHRSTSSVIIRKKKKLGKFIRSFLQPNEPGNLTSNAPPGGEAHNDVHHHHHHRYTSQHFPFGVDLSHIDKSGIAIANILAKPNQNTEGILSRLAAERGFDTIHNSTDDSASIASSFPTQREHHNSFALNNDQATAAAYATQLMTHLALEEQLSYEQHEQRLATLTKMTSGNLVIALRLMVFLFPPLMGMFHEGAMIAATAISLAMAVYMDKSVV</sequence>
<feature type="compositionally biased region" description="Low complexity" evidence="1">
    <location>
        <begin position="477"/>
        <end position="499"/>
    </location>
</feature>
<dbReference type="EMBL" id="CYKH01001801">
    <property type="protein sequence ID" value="CUG90188.1"/>
    <property type="molecule type" value="Genomic_DNA"/>
</dbReference>
<evidence type="ECO:0000256" key="2">
    <source>
        <dbReference type="SAM" id="Phobius"/>
    </source>
</evidence>
<feature type="transmembrane region" description="Helical" evidence="2">
    <location>
        <begin position="12"/>
        <end position="36"/>
    </location>
</feature>
<keyword evidence="2" id="KW-0472">Membrane</keyword>
<evidence type="ECO:0000256" key="1">
    <source>
        <dbReference type="SAM" id="MobiDB-lite"/>
    </source>
</evidence>
<feature type="compositionally biased region" description="Polar residues" evidence="1">
    <location>
        <begin position="576"/>
        <end position="588"/>
    </location>
</feature>
<evidence type="ECO:0000313" key="3">
    <source>
        <dbReference type="EMBL" id="CUG90188.1"/>
    </source>
</evidence>
<feature type="region of interest" description="Disordered" evidence="1">
    <location>
        <begin position="258"/>
        <end position="300"/>
    </location>
</feature>
<dbReference type="AlphaFoldDB" id="A0A0S4JLP9"/>
<feature type="region of interest" description="Disordered" evidence="1">
    <location>
        <begin position="366"/>
        <end position="562"/>
    </location>
</feature>
<keyword evidence="4" id="KW-1185">Reference proteome</keyword>
<feature type="compositionally biased region" description="Basic residues" evidence="1">
    <location>
        <begin position="598"/>
        <end position="607"/>
    </location>
</feature>
<keyword evidence="2" id="KW-0812">Transmembrane</keyword>
<proteinExistence type="predicted"/>
<name>A0A0S4JLP9_BODSA</name>
<keyword evidence="2" id="KW-1133">Transmembrane helix</keyword>
<evidence type="ECO:0000313" key="4">
    <source>
        <dbReference type="Proteomes" id="UP000051952"/>
    </source>
</evidence>
<reference evidence="4" key="1">
    <citation type="submission" date="2015-09" db="EMBL/GenBank/DDBJ databases">
        <authorList>
            <consortium name="Pathogen Informatics"/>
        </authorList>
    </citation>
    <scope>NUCLEOTIDE SEQUENCE [LARGE SCALE GENOMIC DNA]</scope>
    <source>
        <strain evidence="4">Lake Konstanz</strain>
    </source>
</reference>
<feature type="compositionally biased region" description="Low complexity" evidence="1">
    <location>
        <begin position="395"/>
        <end position="434"/>
    </location>
</feature>
<feature type="compositionally biased region" description="Polar residues" evidence="1">
    <location>
        <begin position="502"/>
        <end position="524"/>
    </location>
</feature>